<evidence type="ECO:0000313" key="3">
    <source>
        <dbReference type="Proteomes" id="UP000825935"/>
    </source>
</evidence>
<dbReference type="PROSITE" id="PS50989">
    <property type="entry name" value="COA_CT_CTER"/>
    <property type="match status" value="1"/>
</dbReference>
<evidence type="ECO:0000313" key="2">
    <source>
        <dbReference type="EMBL" id="KAH7280691.1"/>
    </source>
</evidence>
<dbReference type="AlphaFoldDB" id="A0A8T2QBT4"/>
<dbReference type="GO" id="GO:0006633">
    <property type="term" value="P:fatty acid biosynthetic process"/>
    <property type="evidence" value="ECO:0007669"/>
    <property type="project" value="InterPro"/>
</dbReference>
<dbReference type="EMBL" id="CM035441">
    <property type="protein sequence ID" value="KAH7280691.1"/>
    <property type="molecule type" value="Genomic_DNA"/>
</dbReference>
<proteinExistence type="predicted"/>
<organism evidence="2 3">
    <name type="scientific">Ceratopteris richardii</name>
    <name type="common">Triangle waterfern</name>
    <dbReference type="NCBI Taxonomy" id="49495"/>
    <lineage>
        <taxon>Eukaryota</taxon>
        <taxon>Viridiplantae</taxon>
        <taxon>Streptophyta</taxon>
        <taxon>Embryophyta</taxon>
        <taxon>Tracheophyta</taxon>
        <taxon>Polypodiopsida</taxon>
        <taxon>Polypodiidae</taxon>
        <taxon>Polypodiales</taxon>
        <taxon>Pteridineae</taxon>
        <taxon>Pteridaceae</taxon>
        <taxon>Parkerioideae</taxon>
        <taxon>Ceratopteris</taxon>
    </lineage>
</organism>
<feature type="domain" description="CoA carboxyltransferase C-terminal" evidence="1">
    <location>
        <begin position="1"/>
        <end position="56"/>
    </location>
</feature>
<dbReference type="Proteomes" id="UP000825935">
    <property type="component" value="Chromosome 36"/>
</dbReference>
<dbReference type="GO" id="GO:0009317">
    <property type="term" value="C:acetyl-CoA carboxylase complex"/>
    <property type="evidence" value="ECO:0007669"/>
    <property type="project" value="InterPro"/>
</dbReference>
<protein>
    <recommendedName>
        <fullName evidence="1">CoA carboxyltransferase C-terminal domain-containing protein</fullName>
    </recommendedName>
</protein>
<evidence type="ECO:0000259" key="1">
    <source>
        <dbReference type="PROSITE" id="PS50989"/>
    </source>
</evidence>
<sequence>MSPVHEDRVGFDDPAIISGIDKIGGMSFMCIGHQKARQQPQHLSKTVWVTWKGACN</sequence>
<comment type="caution">
    <text evidence="2">The sequence shown here is derived from an EMBL/GenBank/DDBJ whole genome shotgun (WGS) entry which is preliminary data.</text>
</comment>
<keyword evidence="3" id="KW-1185">Reference proteome</keyword>
<dbReference type="InterPro" id="IPR011763">
    <property type="entry name" value="COA_CT_C"/>
</dbReference>
<accession>A0A8T2QBT4</accession>
<dbReference type="GO" id="GO:0016743">
    <property type="term" value="F:carboxyl- or carbamoyltransferase activity"/>
    <property type="evidence" value="ECO:0007669"/>
    <property type="project" value="InterPro"/>
</dbReference>
<name>A0A8T2QBT4_CERRI</name>
<gene>
    <name evidence="2" type="ORF">KP509_36G009500</name>
</gene>
<dbReference type="GO" id="GO:0003989">
    <property type="term" value="F:acetyl-CoA carboxylase activity"/>
    <property type="evidence" value="ECO:0007669"/>
    <property type="project" value="InterPro"/>
</dbReference>
<reference evidence="2" key="1">
    <citation type="submission" date="2021-08" db="EMBL/GenBank/DDBJ databases">
        <title>WGS assembly of Ceratopteris richardii.</title>
        <authorList>
            <person name="Marchant D.B."/>
            <person name="Chen G."/>
            <person name="Jenkins J."/>
            <person name="Shu S."/>
            <person name="Leebens-Mack J."/>
            <person name="Grimwood J."/>
            <person name="Schmutz J."/>
            <person name="Soltis P."/>
            <person name="Soltis D."/>
            <person name="Chen Z.-H."/>
        </authorList>
    </citation>
    <scope>NUCLEOTIDE SEQUENCE</scope>
    <source>
        <strain evidence="2">Whitten #5841</strain>
        <tissue evidence="2">Leaf</tissue>
    </source>
</reference>
<dbReference type="Pfam" id="PF03255">
    <property type="entry name" value="ACCA"/>
    <property type="match status" value="1"/>
</dbReference>
<dbReference type="InterPro" id="IPR001095">
    <property type="entry name" value="Acetyl_CoA_COase_a_su"/>
</dbReference>